<accession>A0AAX2TLD9</accession>
<dbReference type="Proteomes" id="UP000307092">
    <property type="component" value="Unassembled WGS sequence"/>
</dbReference>
<dbReference type="InterPro" id="IPR030929">
    <property type="entry name" value="Aah/TibC-like"/>
</dbReference>
<evidence type="ECO:0000313" key="2">
    <source>
        <dbReference type="Proteomes" id="UP000307092"/>
    </source>
</evidence>
<proteinExistence type="predicted"/>
<dbReference type="NCBIfam" id="TIGR04414">
    <property type="entry name" value="hepto_Aah_TibC"/>
    <property type="match status" value="1"/>
</dbReference>
<dbReference type="AlphaFoldDB" id="A0AAX2TLD9"/>
<feature type="non-terminal residue" evidence="1">
    <location>
        <position position="1"/>
    </location>
</feature>
<organism evidence="1 2">
    <name type="scientific">Neisseria gonorrhoeae</name>
    <dbReference type="NCBI Taxonomy" id="485"/>
    <lineage>
        <taxon>Bacteria</taxon>
        <taxon>Pseudomonadati</taxon>
        <taxon>Pseudomonadota</taxon>
        <taxon>Betaproteobacteria</taxon>
        <taxon>Neisseriales</taxon>
        <taxon>Neisseriaceae</taxon>
        <taxon>Neisseria</taxon>
    </lineage>
</organism>
<dbReference type="GO" id="GO:0016757">
    <property type="term" value="F:glycosyltransferase activity"/>
    <property type="evidence" value="ECO:0007669"/>
    <property type="project" value="InterPro"/>
</dbReference>
<protein>
    <submittedName>
        <fullName evidence="1">Autotransporter strand-loop-strand O-heptosyltransferase</fullName>
    </submittedName>
</protein>
<name>A0AAX2TLD9_NEIGO</name>
<reference evidence="1 2" key="1">
    <citation type="submission" date="2019-04" db="EMBL/GenBank/DDBJ databases">
        <title>The CDC panel for molecular diagnostics of ciprofloxacin resistance and its use for research and clinical development.</title>
        <authorList>
            <person name="Liu H."/>
            <person name="Tang K."/>
            <person name="Pham C."/>
            <person name="Schmerer M."/>
        </authorList>
    </citation>
    <scope>NUCLEOTIDE SEQUENCE [LARGE SCALE GENOMIC DNA]</scope>
    <source>
        <strain evidence="1 2">LRRBGS_0742</strain>
    </source>
</reference>
<comment type="caution">
    <text evidence="1">The sequence shown here is derived from an EMBL/GenBank/DDBJ whole genome shotgun (WGS) entry which is preliminary data.</text>
</comment>
<evidence type="ECO:0000313" key="1">
    <source>
        <dbReference type="EMBL" id="TJX00257.1"/>
    </source>
</evidence>
<feature type="non-terminal residue" evidence="1">
    <location>
        <position position="128"/>
    </location>
</feature>
<sequence length="128" mass="14748">AHNCRLTCAMAEKLIPLFRDAYPDINFVTHEEIQTDRYYATYSVGLFFDDKNFVYQPCDFRFVGLHRTAGYILGVDPTEVAPRISLADDQRPIPEPYVCIAVQSTTQCKYWNNPNGWRELTSFLKEAG</sequence>
<gene>
    <name evidence="1" type="ORF">E8M63_14650</name>
</gene>
<dbReference type="EMBL" id="SUQX01000408">
    <property type="protein sequence ID" value="TJX00257.1"/>
    <property type="molecule type" value="Genomic_DNA"/>
</dbReference>